<evidence type="ECO:0000313" key="5">
    <source>
        <dbReference type="Proteomes" id="UP000228812"/>
    </source>
</evidence>
<dbReference type="EMBL" id="PCRZ01000039">
    <property type="protein sequence ID" value="PIP29768.1"/>
    <property type="molecule type" value="Genomic_DNA"/>
</dbReference>
<proteinExistence type="predicted"/>
<dbReference type="CDD" id="cd06779">
    <property type="entry name" value="cpPDZ_Deg_HtrA-like"/>
    <property type="match status" value="1"/>
</dbReference>
<evidence type="ECO:0000313" key="4">
    <source>
        <dbReference type="EMBL" id="PIP29768.1"/>
    </source>
</evidence>
<dbReference type="GO" id="GO:0004252">
    <property type="term" value="F:serine-type endopeptidase activity"/>
    <property type="evidence" value="ECO:0007669"/>
    <property type="project" value="InterPro"/>
</dbReference>
<dbReference type="Pfam" id="PF13180">
    <property type="entry name" value="PDZ_2"/>
    <property type="match status" value="1"/>
</dbReference>
<evidence type="ECO:0000256" key="1">
    <source>
        <dbReference type="ARBA" id="ARBA00022670"/>
    </source>
</evidence>
<reference evidence="4 5" key="1">
    <citation type="submission" date="2017-09" db="EMBL/GenBank/DDBJ databases">
        <title>Depth-based differentiation of microbial function through sediment-hosted aquifers and enrichment of novel symbionts in the deep terrestrial subsurface.</title>
        <authorList>
            <person name="Probst A.J."/>
            <person name="Ladd B."/>
            <person name="Jarett J.K."/>
            <person name="Geller-Mcgrath D.E."/>
            <person name="Sieber C.M."/>
            <person name="Emerson J.B."/>
            <person name="Anantharaman K."/>
            <person name="Thomas B.C."/>
            <person name="Malmstrom R."/>
            <person name="Stieglmeier M."/>
            <person name="Klingl A."/>
            <person name="Woyke T."/>
            <person name="Ryan C.M."/>
            <person name="Banfield J.F."/>
        </authorList>
    </citation>
    <scope>NUCLEOTIDE SEQUENCE [LARGE SCALE GENOMIC DNA]</scope>
    <source>
        <strain evidence="4">CG23_combo_of_CG06-09_8_20_14_all_54_14</strain>
    </source>
</reference>
<dbReference type="PANTHER" id="PTHR43343">
    <property type="entry name" value="PEPTIDASE S12"/>
    <property type="match status" value="1"/>
</dbReference>
<dbReference type="SMART" id="SM00228">
    <property type="entry name" value="PDZ"/>
    <property type="match status" value="1"/>
</dbReference>
<dbReference type="PRINTS" id="PR00834">
    <property type="entry name" value="PROTEASES2C"/>
</dbReference>
<feature type="domain" description="PDZ" evidence="3">
    <location>
        <begin position="271"/>
        <end position="339"/>
    </location>
</feature>
<keyword evidence="1" id="KW-0645">Protease</keyword>
<keyword evidence="2" id="KW-0378">Hydrolase</keyword>
<dbReference type="InterPro" id="IPR009003">
    <property type="entry name" value="Peptidase_S1_PA"/>
</dbReference>
<comment type="caution">
    <text evidence="4">The sequence shown here is derived from an EMBL/GenBank/DDBJ whole genome shotgun (WGS) entry which is preliminary data.</text>
</comment>
<dbReference type="GO" id="GO:0006508">
    <property type="term" value="P:proteolysis"/>
    <property type="evidence" value="ECO:0007669"/>
    <property type="project" value="UniProtKB-KW"/>
</dbReference>
<organism evidence="4 5">
    <name type="scientific">Candidatus Jorgensenbacteria bacterium CG23_combo_of_CG06-09_8_20_14_all_54_14</name>
    <dbReference type="NCBI Taxonomy" id="1974595"/>
    <lineage>
        <taxon>Bacteria</taxon>
        <taxon>Candidatus Joergenseniibacteriota</taxon>
    </lineage>
</organism>
<dbReference type="Proteomes" id="UP000228812">
    <property type="component" value="Unassembled WGS sequence"/>
</dbReference>
<accession>A0A2G9ZBP9</accession>
<evidence type="ECO:0000259" key="3">
    <source>
        <dbReference type="SMART" id="SM00228"/>
    </source>
</evidence>
<dbReference type="SUPFAM" id="SSF50494">
    <property type="entry name" value="Trypsin-like serine proteases"/>
    <property type="match status" value="1"/>
</dbReference>
<name>A0A2G9ZBP9_9BACT</name>
<gene>
    <name evidence="4" type="ORF">COX26_02360</name>
</gene>
<protein>
    <recommendedName>
        <fullName evidence="3">PDZ domain-containing protein</fullName>
    </recommendedName>
</protein>
<evidence type="ECO:0000256" key="2">
    <source>
        <dbReference type="ARBA" id="ARBA00022801"/>
    </source>
</evidence>
<dbReference type="InterPro" id="IPR036034">
    <property type="entry name" value="PDZ_sf"/>
</dbReference>
<dbReference type="Pfam" id="PF13365">
    <property type="entry name" value="Trypsin_2"/>
    <property type="match status" value="1"/>
</dbReference>
<dbReference type="SUPFAM" id="SSF50156">
    <property type="entry name" value="PDZ domain-like"/>
    <property type="match status" value="1"/>
</dbReference>
<dbReference type="InterPro" id="IPR051201">
    <property type="entry name" value="Chloro_Bact_Ser_Proteases"/>
</dbReference>
<dbReference type="InterPro" id="IPR001478">
    <property type="entry name" value="PDZ"/>
</dbReference>
<dbReference type="AlphaFoldDB" id="A0A2G9ZBP9"/>
<sequence>MGRADAEIVNIVERVMPAVVSIVVSKRADDLRREMAILTTKKAKGKRRLTLPRIPPEKIDARGMVAVGGGSGFFTDANGIILTNKHVIAEPNATYAISTSGGETYDAEILARDPVDDVGILRINPAHKFPAVPLGDSRTLKLGQTVLAFGNALGIFKNTVSQGIISGLSRAVNAQENRDAPFQEMRGLIQTDAAINPGNSGGPLVDMDGRAVGVNAAVVAGAQNIGFAIPIRAAARDLEDLKRYGRIRRPLLGLRYLMLNDELRDKYRLPVNYGAFITKGHPIDAAVISGSPAATAGIKENDIILEWNGEAITLEKTIQDHLEGANVGDCVALTVLRGQKELKIPVVLAERK</sequence>
<dbReference type="InterPro" id="IPR001940">
    <property type="entry name" value="Peptidase_S1C"/>
</dbReference>
<dbReference type="PANTHER" id="PTHR43343:SF3">
    <property type="entry name" value="PROTEASE DO-LIKE 8, CHLOROPLASTIC"/>
    <property type="match status" value="1"/>
</dbReference>
<dbReference type="Gene3D" id="2.40.10.120">
    <property type="match status" value="1"/>
</dbReference>
<dbReference type="Gene3D" id="2.30.42.10">
    <property type="match status" value="1"/>
</dbReference>